<dbReference type="STRING" id="655353.SAMN04488056_102380"/>
<comment type="subcellular location">
    <subcellularLocation>
        <location evidence="1">Cell membrane</location>
        <topology evidence="1">Multi-pass membrane protein</topology>
    </subcellularLocation>
</comment>
<feature type="transmembrane region" description="Helical" evidence="8">
    <location>
        <begin position="305"/>
        <end position="326"/>
    </location>
</feature>
<keyword evidence="3" id="KW-1003">Cell membrane</keyword>
<evidence type="ECO:0000256" key="4">
    <source>
        <dbReference type="ARBA" id="ARBA00022692"/>
    </source>
</evidence>
<feature type="transmembrane region" description="Helical" evidence="8">
    <location>
        <begin position="333"/>
        <end position="359"/>
    </location>
</feature>
<dbReference type="RefSeq" id="WP_090069759.1">
    <property type="nucleotide sequence ID" value="NZ_FOVR01000002.1"/>
</dbReference>
<keyword evidence="10" id="KW-1185">Reference proteome</keyword>
<dbReference type="OrthoDB" id="8969999at2"/>
<evidence type="ECO:0000313" key="10">
    <source>
        <dbReference type="Proteomes" id="UP000199236"/>
    </source>
</evidence>
<evidence type="ECO:0000256" key="5">
    <source>
        <dbReference type="ARBA" id="ARBA00022989"/>
    </source>
</evidence>
<gene>
    <name evidence="9" type="ORF">SAMN04488056_102380</name>
</gene>
<dbReference type="PIRSF" id="PIRSF004810">
    <property type="entry name" value="ChrA"/>
    <property type="match status" value="1"/>
</dbReference>
<evidence type="ECO:0000256" key="8">
    <source>
        <dbReference type="SAM" id="Phobius"/>
    </source>
</evidence>
<evidence type="ECO:0000313" key="9">
    <source>
        <dbReference type="EMBL" id="SFN91299.1"/>
    </source>
</evidence>
<dbReference type="NCBIfam" id="TIGR00937">
    <property type="entry name" value="2A51"/>
    <property type="match status" value="1"/>
</dbReference>
<feature type="region of interest" description="Disordered" evidence="7">
    <location>
        <begin position="1"/>
        <end position="21"/>
    </location>
</feature>
<organism evidence="9 10">
    <name type="scientific">Cohaesibacter marisflavi</name>
    <dbReference type="NCBI Taxonomy" id="655353"/>
    <lineage>
        <taxon>Bacteria</taxon>
        <taxon>Pseudomonadati</taxon>
        <taxon>Pseudomonadota</taxon>
        <taxon>Alphaproteobacteria</taxon>
        <taxon>Hyphomicrobiales</taxon>
        <taxon>Cohaesibacteraceae</taxon>
    </lineage>
</organism>
<accession>A0A1I5CWH9</accession>
<keyword evidence="5 8" id="KW-1133">Transmembrane helix</keyword>
<evidence type="ECO:0000256" key="7">
    <source>
        <dbReference type="SAM" id="MobiDB-lite"/>
    </source>
</evidence>
<feature type="transmembrane region" description="Helical" evidence="8">
    <location>
        <begin position="379"/>
        <end position="401"/>
    </location>
</feature>
<feature type="transmembrane region" description="Helical" evidence="8">
    <location>
        <begin position="161"/>
        <end position="192"/>
    </location>
</feature>
<proteinExistence type="inferred from homology"/>
<sequence>MEKTKHETALQTGVDSADRADTPTLGEASAVWWRIGILSFGGPAAQIALMHRMIVDEKRWLSERQFLNALSFCMMLPGPEAMQLATYAGWRLHGTLGGLIAGLAFVLPGALVVLLLAGAYALFGQAPLAASLFMGIKAAVLIIVLEALLRVSKKALDGRAHWLIAALSFIGIFFFQAPFPLIILAAGLYGVWHGARLGLEREVEMAGEPAGPFTYASQAQARVDRSFSHLATLRTVFIWLCIWLLPLTLLAWFASVTILGTIGLFFSKLATVTFGGAYAVLAYMAQDAVSHYGWLSATEMLDGLGLAETTPGPLILVTEFVGFLAAARSTGELSLWLGLAGAGVTLWATFAPCFLWVFAGAPYIEWISERPRLREALRAITAAVVGVILNLSVWFGLHVLFESVAKEKAGWLVIFLPEWTSFNPVLFVLALLAGYLLHVRKWSIMLCLGVTGGLGCLWGLL</sequence>
<dbReference type="Proteomes" id="UP000199236">
    <property type="component" value="Unassembled WGS sequence"/>
</dbReference>
<dbReference type="GO" id="GO:0005886">
    <property type="term" value="C:plasma membrane"/>
    <property type="evidence" value="ECO:0007669"/>
    <property type="project" value="UniProtKB-SubCell"/>
</dbReference>
<dbReference type="GO" id="GO:0015109">
    <property type="term" value="F:chromate transmembrane transporter activity"/>
    <property type="evidence" value="ECO:0007669"/>
    <property type="project" value="InterPro"/>
</dbReference>
<comment type="similarity">
    <text evidence="2">Belongs to the chromate ion transporter (CHR) (TC 2.A.51) family.</text>
</comment>
<dbReference type="Pfam" id="PF02417">
    <property type="entry name" value="Chromate_transp"/>
    <property type="match status" value="2"/>
</dbReference>
<feature type="transmembrane region" description="Helical" evidence="8">
    <location>
        <begin position="413"/>
        <end position="436"/>
    </location>
</feature>
<keyword evidence="4 8" id="KW-0812">Transmembrane</keyword>
<evidence type="ECO:0000256" key="6">
    <source>
        <dbReference type="ARBA" id="ARBA00023136"/>
    </source>
</evidence>
<dbReference type="PANTHER" id="PTHR33567">
    <property type="entry name" value="CHROMATE ION TRANSPORTER (EUROFUNG)"/>
    <property type="match status" value="1"/>
</dbReference>
<feature type="transmembrane region" description="Helical" evidence="8">
    <location>
        <begin position="129"/>
        <end position="149"/>
    </location>
</feature>
<evidence type="ECO:0000256" key="3">
    <source>
        <dbReference type="ARBA" id="ARBA00022475"/>
    </source>
</evidence>
<feature type="transmembrane region" description="Helical" evidence="8">
    <location>
        <begin position="442"/>
        <end position="460"/>
    </location>
</feature>
<dbReference type="InterPro" id="IPR003370">
    <property type="entry name" value="Chromate_transpt"/>
</dbReference>
<dbReference type="InterPro" id="IPR014047">
    <property type="entry name" value="Chr_Tranpt_l_chain"/>
</dbReference>
<protein>
    <submittedName>
        <fullName evidence="9">Chromate transporter</fullName>
    </submittedName>
</protein>
<dbReference type="AlphaFoldDB" id="A0A1I5CWH9"/>
<keyword evidence="6 8" id="KW-0472">Membrane</keyword>
<dbReference type="PANTHER" id="PTHR33567:SF3">
    <property type="entry name" value="CHROMATE ION TRANSPORTER (EUROFUNG)"/>
    <property type="match status" value="1"/>
</dbReference>
<evidence type="ECO:0000256" key="1">
    <source>
        <dbReference type="ARBA" id="ARBA00004651"/>
    </source>
</evidence>
<evidence type="ECO:0000256" key="2">
    <source>
        <dbReference type="ARBA" id="ARBA00005262"/>
    </source>
</evidence>
<name>A0A1I5CWH9_9HYPH</name>
<feature type="transmembrane region" description="Helical" evidence="8">
    <location>
        <begin position="265"/>
        <end position="285"/>
    </location>
</feature>
<feature type="transmembrane region" description="Helical" evidence="8">
    <location>
        <begin position="236"/>
        <end position="258"/>
    </location>
</feature>
<feature type="transmembrane region" description="Helical" evidence="8">
    <location>
        <begin position="99"/>
        <end position="123"/>
    </location>
</feature>
<dbReference type="EMBL" id="FOVR01000002">
    <property type="protein sequence ID" value="SFN91299.1"/>
    <property type="molecule type" value="Genomic_DNA"/>
</dbReference>
<reference evidence="9 10" key="1">
    <citation type="submission" date="2016-10" db="EMBL/GenBank/DDBJ databases">
        <authorList>
            <person name="de Groot N.N."/>
        </authorList>
    </citation>
    <scope>NUCLEOTIDE SEQUENCE [LARGE SCALE GENOMIC DNA]</scope>
    <source>
        <strain evidence="9 10">CGMCC 1.9157</strain>
    </source>
</reference>